<feature type="non-terminal residue" evidence="3">
    <location>
        <position position="1"/>
    </location>
</feature>
<evidence type="ECO:0000313" key="4">
    <source>
        <dbReference type="Proteomes" id="UP000268350"/>
    </source>
</evidence>
<reference evidence="4" key="1">
    <citation type="submission" date="2018-01" db="EMBL/GenBank/DDBJ databases">
        <authorList>
            <person name="Alioto T."/>
            <person name="Alioto T."/>
        </authorList>
    </citation>
    <scope>NUCLEOTIDE SEQUENCE [LARGE SCALE GENOMIC DNA]</scope>
</reference>
<evidence type="ECO:0000256" key="1">
    <source>
        <dbReference type="SAM" id="MobiDB-lite"/>
    </source>
</evidence>
<accession>A0A3B0KN93</accession>
<name>A0A3B0KN93_DROGU</name>
<feature type="region of interest" description="Disordered" evidence="1">
    <location>
        <begin position="74"/>
        <end position="93"/>
    </location>
</feature>
<evidence type="ECO:0000259" key="2">
    <source>
        <dbReference type="Pfam" id="PF16012"/>
    </source>
</evidence>
<dbReference type="Proteomes" id="UP000268350">
    <property type="component" value="Unassembled WGS sequence"/>
</dbReference>
<dbReference type="EMBL" id="OUUW01000145">
    <property type="protein sequence ID" value="SPP90110.1"/>
    <property type="molecule type" value="Genomic_DNA"/>
</dbReference>
<gene>
    <name evidence="3" type="ORF">DGUA_6G021151</name>
</gene>
<keyword evidence="4" id="KW-1185">Reference proteome</keyword>
<dbReference type="Pfam" id="PF16012">
    <property type="entry name" value="DUF4780"/>
    <property type="match status" value="1"/>
</dbReference>
<feature type="non-terminal residue" evidence="3">
    <location>
        <position position="93"/>
    </location>
</feature>
<sequence>RCNPNLPTADWKVVKVEATQGPTNQAVVVLNKESLAPMEAAKNELNFGFSSVTVKVYKSDAAAGVRPVDNPVKQDVASEIEAPDNELDGVGPR</sequence>
<feature type="domain" description="DUF4780" evidence="2">
    <location>
        <begin position="3"/>
        <end position="55"/>
    </location>
</feature>
<dbReference type="AlphaFoldDB" id="A0A3B0KN93"/>
<dbReference type="InterPro" id="IPR031961">
    <property type="entry name" value="DUF4780"/>
</dbReference>
<dbReference type="OrthoDB" id="8069644at2759"/>
<organism evidence="3 4">
    <name type="scientific">Drosophila guanche</name>
    <name type="common">Fruit fly</name>
    <dbReference type="NCBI Taxonomy" id="7266"/>
    <lineage>
        <taxon>Eukaryota</taxon>
        <taxon>Metazoa</taxon>
        <taxon>Ecdysozoa</taxon>
        <taxon>Arthropoda</taxon>
        <taxon>Hexapoda</taxon>
        <taxon>Insecta</taxon>
        <taxon>Pterygota</taxon>
        <taxon>Neoptera</taxon>
        <taxon>Endopterygota</taxon>
        <taxon>Diptera</taxon>
        <taxon>Brachycera</taxon>
        <taxon>Muscomorpha</taxon>
        <taxon>Ephydroidea</taxon>
        <taxon>Drosophilidae</taxon>
        <taxon>Drosophila</taxon>
        <taxon>Sophophora</taxon>
    </lineage>
</organism>
<proteinExistence type="predicted"/>
<dbReference type="OMA" id="PTAEWKV"/>
<evidence type="ECO:0000313" key="3">
    <source>
        <dbReference type="EMBL" id="SPP90110.1"/>
    </source>
</evidence>
<protein>
    <recommendedName>
        <fullName evidence="2">DUF4780 domain-containing protein</fullName>
    </recommendedName>
</protein>